<proteinExistence type="predicted"/>
<reference evidence="1" key="1">
    <citation type="submission" date="2025-08" db="UniProtKB">
        <authorList>
            <consortium name="Ensembl"/>
        </authorList>
    </citation>
    <scope>IDENTIFICATION</scope>
</reference>
<dbReference type="PANTHER" id="PTHR28589">
    <property type="entry name" value="28S RIBOSOMAL PROTEIN S34, MITOCHONDRIAL"/>
    <property type="match status" value="1"/>
</dbReference>
<name>A0A8C4Q817_EPTBU</name>
<accession>A0A8C4Q817</accession>
<dbReference type="GO" id="GO:0005739">
    <property type="term" value="C:mitochondrion"/>
    <property type="evidence" value="ECO:0007669"/>
    <property type="project" value="InterPro"/>
</dbReference>
<dbReference type="InterPro" id="IPR032053">
    <property type="entry name" value="Ribosomal_mS34"/>
</dbReference>
<evidence type="ECO:0000313" key="2">
    <source>
        <dbReference type="Proteomes" id="UP000694388"/>
    </source>
</evidence>
<keyword evidence="2" id="KW-1185">Reference proteome</keyword>
<dbReference type="PANTHER" id="PTHR28589:SF1">
    <property type="entry name" value="SMALL RIBOSOMAL SUBUNIT PROTEIN MS34"/>
    <property type="match status" value="1"/>
</dbReference>
<sequence>MQATCYYQGNPLHPSDVEAGHLQGSVLGPVLFLVSINDLPDALETLSSILQNTSGSSVSQGVISRVLRKREMGRKQPRPIAELAKKVREMWAQQNPVTDSQRFALNYQTMVRPMSGKRLPVRAHDDVRNERRLFQILGGVRMFGIGRLVTRKTWLMLYDEPCYWRITKVKVDHTAQDLDHGKAWGHLTFRGQPEDDAREIPRVMYHDWRLVPRHEEEAFIAYTAPPLAPPLRFVPFPPLLRAVILASWQKEGSPLNQEPMLDLYSVPDYAKGTLEGIYGQWSGRN</sequence>
<protein>
    <submittedName>
        <fullName evidence="1">Mitochondrial ribosomal protein S34</fullName>
    </submittedName>
</protein>
<dbReference type="Pfam" id="PF16053">
    <property type="entry name" value="MRP-S34"/>
    <property type="match status" value="1"/>
</dbReference>
<dbReference type="AlphaFoldDB" id="A0A8C4Q817"/>
<dbReference type="Ensembl" id="ENSEBUT00000011706.1">
    <property type="protein sequence ID" value="ENSEBUP00000011145.1"/>
    <property type="gene ID" value="ENSEBUG00000007159.1"/>
</dbReference>
<reference evidence="1" key="2">
    <citation type="submission" date="2025-09" db="UniProtKB">
        <authorList>
            <consortium name="Ensembl"/>
        </authorList>
    </citation>
    <scope>IDENTIFICATION</scope>
</reference>
<dbReference type="Proteomes" id="UP000694388">
    <property type="component" value="Unplaced"/>
</dbReference>
<dbReference type="GeneTree" id="ENSGT00390000008964"/>
<dbReference type="OMA" id="ERPRHAM"/>
<dbReference type="GO" id="GO:0003735">
    <property type="term" value="F:structural constituent of ribosome"/>
    <property type="evidence" value="ECO:0007669"/>
    <property type="project" value="InterPro"/>
</dbReference>
<evidence type="ECO:0000313" key="1">
    <source>
        <dbReference type="Ensembl" id="ENSEBUP00000011145.1"/>
    </source>
</evidence>
<organism evidence="1 2">
    <name type="scientific">Eptatretus burgeri</name>
    <name type="common">Inshore hagfish</name>
    <dbReference type="NCBI Taxonomy" id="7764"/>
    <lineage>
        <taxon>Eukaryota</taxon>
        <taxon>Metazoa</taxon>
        <taxon>Chordata</taxon>
        <taxon>Craniata</taxon>
        <taxon>Vertebrata</taxon>
        <taxon>Cyclostomata</taxon>
        <taxon>Myxini</taxon>
        <taxon>Myxiniformes</taxon>
        <taxon>Myxinidae</taxon>
        <taxon>Eptatretinae</taxon>
        <taxon>Eptatretus</taxon>
    </lineage>
</organism>